<dbReference type="CDD" id="cd00757">
    <property type="entry name" value="ThiF_MoeB_HesA_family"/>
    <property type="match status" value="1"/>
</dbReference>
<proteinExistence type="predicted"/>
<dbReference type="EMBL" id="JAHBCL010000006">
    <property type="protein sequence ID" value="MBS7525891.1"/>
    <property type="molecule type" value="Genomic_DNA"/>
</dbReference>
<dbReference type="SUPFAM" id="SSF69572">
    <property type="entry name" value="Activating enzymes of the ubiquitin-like proteins"/>
    <property type="match status" value="1"/>
</dbReference>
<sequence length="226" mass="24381">MNRYDRNHEMLTEADQAALKTKRICVVGCGGLGGYIIEMLARIGVGHLTVIDGDCFDVTNLNRQLLSEEANVGMQKVEAAKRRIEAINSEVSIQTEAVFLEAANAKSLVKGHDLVVDALDRIPARLALGEACAACQVPMVHGAIGGWFGQIAVVYPGDETLLKLYANTAYQGVEAKLGNPSFTPAIIAGIQVSEAIKCIVGKGELLRNQVLYVDLLNHSYDLLMLD</sequence>
<gene>
    <name evidence="2" type="ORF">KHM83_04270</name>
</gene>
<comment type="caution">
    <text evidence="2">The sequence shown here is derived from an EMBL/GenBank/DDBJ whole genome shotgun (WGS) entry which is preliminary data.</text>
</comment>
<accession>A0ABS5PNG5</accession>
<dbReference type="InterPro" id="IPR045886">
    <property type="entry name" value="ThiF/MoeB/HesA"/>
</dbReference>
<organism evidence="2 3">
    <name type="scientific">Fusibacter paucivorans</name>
    <dbReference type="NCBI Taxonomy" id="76009"/>
    <lineage>
        <taxon>Bacteria</taxon>
        <taxon>Bacillati</taxon>
        <taxon>Bacillota</taxon>
        <taxon>Clostridia</taxon>
        <taxon>Eubacteriales</taxon>
        <taxon>Eubacteriales Family XII. Incertae Sedis</taxon>
        <taxon>Fusibacter</taxon>
    </lineage>
</organism>
<name>A0ABS5PNG5_9FIRM</name>
<dbReference type="Gene3D" id="3.40.50.720">
    <property type="entry name" value="NAD(P)-binding Rossmann-like Domain"/>
    <property type="match status" value="1"/>
</dbReference>
<evidence type="ECO:0000313" key="2">
    <source>
        <dbReference type="EMBL" id="MBS7525891.1"/>
    </source>
</evidence>
<dbReference type="PANTHER" id="PTHR43267">
    <property type="entry name" value="TRNA THREONYLCARBAMOYLADENOSINE DEHYDRATASE"/>
    <property type="match status" value="1"/>
</dbReference>
<dbReference type="InterPro" id="IPR000594">
    <property type="entry name" value="ThiF_NAD_FAD-bd"/>
</dbReference>
<reference evidence="2 3" key="1">
    <citation type="submission" date="2021-05" db="EMBL/GenBank/DDBJ databases">
        <title>Fusibacter ferrireducens sp. nov., an anaerobic, sulfur- and Fe-reducing bacterium isolated from the mangrove sediment.</title>
        <authorList>
            <person name="Qiu D."/>
        </authorList>
    </citation>
    <scope>NUCLEOTIDE SEQUENCE [LARGE SCALE GENOMIC DNA]</scope>
    <source>
        <strain evidence="2 3">DSM 12116</strain>
    </source>
</reference>
<evidence type="ECO:0000259" key="1">
    <source>
        <dbReference type="Pfam" id="PF00899"/>
    </source>
</evidence>
<keyword evidence="3" id="KW-1185">Reference proteome</keyword>
<dbReference type="Proteomes" id="UP000746471">
    <property type="component" value="Unassembled WGS sequence"/>
</dbReference>
<evidence type="ECO:0000313" key="3">
    <source>
        <dbReference type="Proteomes" id="UP000746471"/>
    </source>
</evidence>
<dbReference type="PANTHER" id="PTHR43267:SF1">
    <property type="entry name" value="TRNA THREONYLCARBAMOYLADENOSINE DEHYDRATASE"/>
    <property type="match status" value="1"/>
</dbReference>
<feature type="domain" description="THIF-type NAD/FAD binding fold" evidence="1">
    <location>
        <begin position="4"/>
        <end position="219"/>
    </location>
</feature>
<dbReference type="RefSeq" id="WP_213235678.1">
    <property type="nucleotide sequence ID" value="NZ_JAHBCL010000006.1"/>
</dbReference>
<protein>
    <submittedName>
        <fullName evidence="2">HesA/MoeB/ThiF family protein</fullName>
    </submittedName>
</protein>
<dbReference type="InterPro" id="IPR035985">
    <property type="entry name" value="Ubiquitin-activating_enz"/>
</dbReference>
<dbReference type="Pfam" id="PF00899">
    <property type="entry name" value="ThiF"/>
    <property type="match status" value="1"/>
</dbReference>